<name>A0A9P0E4D8_DIABA</name>
<dbReference type="InterPro" id="IPR002401">
    <property type="entry name" value="Cyt_P450_E_grp-I"/>
</dbReference>
<dbReference type="Gene3D" id="1.10.630.10">
    <property type="entry name" value="Cytochrome P450"/>
    <property type="match status" value="2"/>
</dbReference>
<dbReference type="Pfam" id="PF00067">
    <property type="entry name" value="p450"/>
    <property type="match status" value="1"/>
</dbReference>
<evidence type="ECO:0000256" key="6">
    <source>
        <dbReference type="ARBA" id="ARBA00023004"/>
    </source>
</evidence>
<keyword evidence="11" id="KW-1185">Reference proteome</keyword>
<dbReference type="EMBL" id="OU898280">
    <property type="protein sequence ID" value="CAH1279726.1"/>
    <property type="molecule type" value="Genomic_DNA"/>
</dbReference>
<evidence type="ECO:0000256" key="2">
    <source>
        <dbReference type="ARBA" id="ARBA00010617"/>
    </source>
</evidence>
<keyword evidence="9" id="KW-1133">Transmembrane helix</keyword>
<sequence length="440" mass="50885">MLGLILIFVIILWFILWLLQVYWKYGMSKYLKQLSGPKPVFLLGNLDAVLFLPREKYFSKLQEFINQYGPMFRVQVGPKLVAVICTDVKFAEFILTSSKTTEKSLVYGFLHGWLGTGLVTSTEAAMGIQINAQESQTSKYVKSVNTMCDIFIGRATSPMPNFLYRFTPNYYREQKAIRVLHDQTDKIIDTKIREKCNNGNIHSNQQDKSTRKRLAFLDLLLESTIDGKPLSRLAIREEVDTFMFAGHDTTATAISFALYCLAMNPRVQERAFIEQQEMFGTNLKTAKPTINQLQEMKYLEMVIKESLRLYPSVPFLGRAISDDEEFIWEGNVFRKGIEVLICIYHMHRNPKYFHDPDTFIPERFEEVNKYNSFIFLPFSAGFRNCIGQRFAMLEMKSIISKVLRNFELLPTDPPHEVKVVPNIVIASTNGIHLRLRNRSD</sequence>
<keyword evidence="3 8" id="KW-0349">Heme</keyword>
<evidence type="ECO:0000256" key="3">
    <source>
        <dbReference type="ARBA" id="ARBA00022617"/>
    </source>
</evidence>
<feature type="transmembrane region" description="Helical" evidence="9">
    <location>
        <begin position="6"/>
        <end position="23"/>
    </location>
</feature>
<dbReference type="InterPro" id="IPR050196">
    <property type="entry name" value="Cytochrome_P450_Monoox"/>
</dbReference>
<evidence type="ECO:0000256" key="9">
    <source>
        <dbReference type="SAM" id="Phobius"/>
    </source>
</evidence>
<dbReference type="CDD" id="cd20628">
    <property type="entry name" value="CYP4"/>
    <property type="match status" value="1"/>
</dbReference>
<dbReference type="InterPro" id="IPR036396">
    <property type="entry name" value="Cyt_P450_sf"/>
</dbReference>
<organism evidence="10 11">
    <name type="scientific">Diabrotica balteata</name>
    <name type="common">Banded cucumber beetle</name>
    <dbReference type="NCBI Taxonomy" id="107213"/>
    <lineage>
        <taxon>Eukaryota</taxon>
        <taxon>Metazoa</taxon>
        <taxon>Ecdysozoa</taxon>
        <taxon>Arthropoda</taxon>
        <taxon>Hexapoda</taxon>
        <taxon>Insecta</taxon>
        <taxon>Pterygota</taxon>
        <taxon>Neoptera</taxon>
        <taxon>Endopterygota</taxon>
        <taxon>Coleoptera</taxon>
        <taxon>Polyphaga</taxon>
        <taxon>Cucujiformia</taxon>
        <taxon>Chrysomeloidea</taxon>
        <taxon>Chrysomelidae</taxon>
        <taxon>Galerucinae</taxon>
        <taxon>Diabroticina</taxon>
        <taxon>Diabroticites</taxon>
        <taxon>Diabrotica</taxon>
    </lineage>
</organism>
<dbReference type="PANTHER" id="PTHR24291">
    <property type="entry name" value="CYTOCHROME P450 FAMILY 4"/>
    <property type="match status" value="1"/>
</dbReference>
<dbReference type="PRINTS" id="PR00385">
    <property type="entry name" value="P450"/>
</dbReference>
<protein>
    <recommendedName>
        <fullName evidence="12">Cytochrome P450</fullName>
    </recommendedName>
</protein>
<feature type="binding site" description="axial binding residue" evidence="8">
    <location>
        <position position="385"/>
    </location>
    <ligand>
        <name>heme</name>
        <dbReference type="ChEBI" id="CHEBI:30413"/>
    </ligand>
    <ligandPart>
        <name>Fe</name>
        <dbReference type="ChEBI" id="CHEBI:18248"/>
    </ligandPart>
</feature>
<dbReference type="PANTHER" id="PTHR24291:SF187">
    <property type="entry name" value="CYTOCHROME P450 4AE1-RELATED"/>
    <property type="match status" value="1"/>
</dbReference>
<keyword evidence="4 8" id="KW-0479">Metal-binding</keyword>
<dbReference type="GO" id="GO:0005506">
    <property type="term" value="F:iron ion binding"/>
    <property type="evidence" value="ECO:0007669"/>
    <property type="project" value="InterPro"/>
</dbReference>
<evidence type="ECO:0000256" key="5">
    <source>
        <dbReference type="ARBA" id="ARBA00023002"/>
    </source>
</evidence>
<keyword evidence="9" id="KW-0812">Transmembrane</keyword>
<evidence type="ECO:0008006" key="12">
    <source>
        <dbReference type="Google" id="ProtNLM"/>
    </source>
</evidence>
<evidence type="ECO:0000256" key="7">
    <source>
        <dbReference type="ARBA" id="ARBA00023033"/>
    </source>
</evidence>
<dbReference type="PRINTS" id="PR00463">
    <property type="entry name" value="EP450I"/>
</dbReference>
<keyword evidence="9" id="KW-0472">Membrane</keyword>
<keyword evidence="7" id="KW-0503">Monooxygenase</keyword>
<comment type="cofactor">
    <cofactor evidence="1 8">
        <name>heme</name>
        <dbReference type="ChEBI" id="CHEBI:30413"/>
    </cofactor>
</comment>
<evidence type="ECO:0000256" key="1">
    <source>
        <dbReference type="ARBA" id="ARBA00001971"/>
    </source>
</evidence>
<dbReference type="OrthoDB" id="1470350at2759"/>
<accession>A0A9P0E4D8</accession>
<dbReference type="GO" id="GO:0004497">
    <property type="term" value="F:monooxygenase activity"/>
    <property type="evidence" value="ECO:0007669"/>
    <property type="project" value="UniProtKB-KW"/>
</dbReference>
<evidence type="ECO:0000256" key="8">
    <source>
        <dbReference type="PIRSR" id="PIRSR602401-1"/>
    </source>
</evidence>
<comment type="similarity">
    <text evidence="2">Belongs to the cytochrome P450 family.</text>
</comment>
<dbReference type="GO" id="GO:0016705">
    <property type="term" value="F:oxidoreductase activity, acting on paired donors, with incorporation or reduction of molecular oxygen"/>
    <property type="evidence" value="ECO:0007669"/>
    <property type="project" value="InterPro"/>
</dbReference>
<dbReference type="InterPro" id="IPR001128">
    <property type="entry name" value="Cyt_P450"/>
</dbReference>
<dbReference type="Proteomes" id="UP001153709">
    <property type="component" value="Chromosome 5"/>
</dbReference>
<reference evidence="10" key="1">
    <citation type="submission" date="2022-01" db="EMBL/GenBank/DDBJ databases">
        <authorList>
            <person name="King R."/>
        </authorList>
    </citation>
    <scope>NUCLEOTIDE SEQUENCE</scope>
</reference>
<dbReference type="GO" id="GO:0020037">
    <property type="term" value="F:heme binding"/>
    <property type="evidence" value="ECO:0007669"/>
    <property type="project" value="InterPro"/>
</dbReference>
<evidence type="ECO:0000256" key="4">
    <source>
        <dbReference type="ARBA" id="ARBA00022723"/>
    </source>
</evidence>
<keyword evidence="6 8" id="KW-0408">Iron</keyword>
<evidence type="ECO:0000313" key="11">
    <source>
        <dbReference type="Proteomes" id="UP001153709"/>
    </source>
</evidence>
<keyword evidence="5" id="KW-0560">Oxidoreductase</keyword>
<proteinExistence type="inferred from homology"/>
<dbReference type="AlphaFoldDB" id="A0A9P0E4D8"/>
<gene>
    <name evidence="10" type="ORF">DIABBA_LOCUS7710</name>
</gene>
<evidence type="ECO:0000313" key="10">
    <source>
        <dbReference type="EMBL" id="CAH1279726.1"/>
    </source>
</evidence>
<dbReference type="SUPFAM" id="SSF48264">
    <property type="entry name" value="Cytochrome P450"/>
    <property type="match status" value="1"/>
</dbReference>